<dbReference type="GO" id="GO:0005886">
    <property type="term" value="C:plasma membrane"/>
    <property type="evidence" value="ECO:0007669"/>
    <property type="project" value="TreeGrafter"/>
</dbReference>
<protein>
    <submittedName>
        <fullName evidence="5">1-acyl-sn-glycerol-3-phosphate acyltransferase</fullName>
    </submittedName>
</protein>
<reference evidence="5 6" key="1">
    <citation type="submission" date="2018-11" db="EMBL/GenBank/DDBJ databases">
        <title>Sequencing the genomes of 1000 actinobacteria strains.</title>
        <authorList>
            <person name="Klenk H.-P."/>
        </authorList>
    </citation>
    <scope>NUCLEOTIDE SEQUENCE [LARGE SCALE GENOMIC DNA]</scope>
    <source>
        <strain evidence="5 6">DSM 12652</strain>
    </source>
</reference>
<dbReference type="CDD" id="cd07989">
    <property type="entry name" value="LPLAT_AGPAT-like"/>
    <property type="match status" value="1"/>
</dbReference>
<dbReference type="Proteomes" id="UP000281738">
    <property type="component" value="Unassembled WGS sequence"/>
</dbReference>
<dbReference type="SMART" id="SM00563">
    <property type="entry name" value="PlsC"/>
    <property type="match status" value="1"/>
</dbReference>
<gene>
    <name evidence="5" type="ORF">EDD33_3071</name>
</gene>
<evidence type="ECO:0000256" key="2">
    <source>
        <dbReference type="ARBA" id="ARBA00023315"/>
    </source>
</evidence>
<dbReference type="GO" id="GO:0003841">
    <property type="term" value="F:1-acylglycerol-3-phosphate O-acyltransferase activity"/>
    <property type="evidence" value="ECO:0007669"/>
    <property type="project" value="TreeGrafter"/>
</dbReference>
<keyword evidence="2 5" id="KW-0012">Acyltransferase</keyword>
<proteinExistence type="predicted"/>
<accession>A0A3N2CXC4</accession>
<evidence type="ECO:0000313" key="6">
    <source>
        <dbReference type="Proteomes" id="UP000281738"/>
    </source>
</evidence>
<dbReference type="RefSeq" id="WP_211332562.1">
    <property type="nucleotide sequence ID" value="NZ_RKHO01000001.1"/>
</dbReference>
<dbReference type="PANTHER" id="PTHR10434">
    <property type="entry name" value="1-ACYL-SN-GLYCEROL-3-PHOSPHATE ACYLTRANSFERASE"/>
    <property type="match status" value="1"/>
</dbReference>
<feature type="domain" description="Phospholipid/glycerol acyltransferase" evidence="4">
    <location>
        <begin position="46"/>
        <end position="164"/>
    </location>
</feature>
<keyword evidence="6" id="KW-1185">Reference proteome</keyword>
<name>A0A3N2CXC4_9ACTN</name>
<organism evidence="5 6">
    <name type="scientific">Nocardioides aurantiacus</name>
    <dbReference type="NCBI Taxonomy" id="86796"/>
    <lineage>
        <taxon>Bacteria</taxon>
        <taxon>Bacillati</taxon>
        <taxon>Actinomycetota</taxon>
        <taxon>Actinomycetes</taxon>
        <taxon>Propionibacteriales</taxon>
        <taxon>Nocardioidaceae</taxon>
        <taxon>Nocardioides</taxon>
    </lineage>
</organism>
<evidence type="ECO:0000256" key="3">
    <source>
        <dbReference type="SAM" id="MobiDB-lite"/>
    </source>
</evidence>
<dbReference type="PANTHER" id="PTHR10434:SF55">
    <property type="entry name" value="POSSIBLE ACYLTRANSFERASE"/>
    <property type="match status" value="1"/>
</dbReference>
<dbReference type="GO" id="GO:0006654">
    <property type="term" value="P:phosphatidic acid biosynthetic process"/>
    <property type="evidence" value="ECO:0007669"/>
    <property type="project" value="TreeGrafter"/>
</dbReference>
<evidence type="ECO:0000313" key="5">
    <source>
        <dbReference type="EMBL" id="ROR92187.1"/>
    </source>
</evidence>
<evidence type="ECO:0000259" key="4">
    <source>
        <dbReference type="SMART" id="SM00563"/>
    </source>
</evidence>
<keyword evidence="1 5" id="KW-0808">Transferase</keyword>
<dbReference type="Pfam" id="PF01553">
    <property type="entry name" value="Acyltransferase"/>
    <property type="match status" value="1"/>
</dbReference>
<dbReference type="AlphaFoldDB" id="A0A3N2CXC4"/>
<comment type="caution">
    <text evidence="5">The sequence shown here is derived from an EMBL/GenBank/DDBJ whole genome shotgun (WGS) entry which is preliminary data.</text>
</comment>
<feature type="region of interest" description="Disordered" evidence="3">
    <location>
        <begin position="232"/>
        <end position="255"/>
    </location>
</feature>
<evidence type="ECO:0000256" key="1">
    <source>
        <dbReference type="ARBA" id="ARBA00022679"/>
    </source>
</evidence>
<sequence>MTKVRRLQERRGWAWTVVVSIVKPTLVLTTKRDWIDGEKVPATGGCIVVVNHVSHLDPMTLGHFLYEHGRLVRYLAKDALFRTPVLKHIVRDAGQIPVARQTDRAVSAYDAAVEAVRRGECVGVYPEGTITRDPDGWPMRGKTGAARIALATGAPVVPIGQWGAQEVLPAYTARPHVLPRRTTHYKVGDPVDLQDLAGRELTPEVLAEATDRIMAAITVLVADLRGEPAPAVRFDPSTTGARVIGNPHHKKRGRR</sequence>
<dbReference type="EMBL" id="RKHO01000001">
    <property type="protein sequence ID" value="ROR92187.1"/>
    <property type="molecule type" value="Genomic_DNA"/>
</dbReference>
<dbReference type="InterPro" id="IPR002123">
    <property type="entry name" value="Plipid/glycerol_acylTrfase"/>
</dbReference>
<dbReference type="SUPFAM" id="SSF69593">
    <property type="entry name" value="Glycerol-3-phosphate (1)-acyltransferase"/>
    <property type="match status" value="1"/>
</dbReference>